<accession>A0A8H7E0Q2</accession>
<keyword evidence="1" id="KW-1133">Transmembrane helix</keyword>
<comment type="caution">
    <text evidence="2">The sequence shown here is derived from an EMBL/GenBank/DDBJ whole genome shotgun (WGS) entry which is preliminary data.</text>
</comment>
<name>A0A8H7E0Q2_9EURO</name>
<organism evidence="2 3">
    <name type="scientific">Endocarpon pusillum</name>
    <dbReference type="NCBI Taxonomy" id="364733"/>
    <lineage>
        <taxon>Eukaryota</taxon>
        <taxon>Fungi</taxon>
        <taxon>Dikarya</taxon>
        <taxon>Ascomycota</taxon>
        <taxon>Pezizomycotina</taxon>
        <taxon>Eurotiomycetes</taxon>
        <taxon>Chaetothyriomycetidae</taxon>
        <taxon>Verrucariales</taxon>
        <taxon>Verrucariaceae</taxon>
        <taxon>Endocarpon</taxon>
    </lineage>
</organism>
<dbReference type="EMBL" id="JAACFV010000162">
    <property type="protein sequence ID" value="KAF7503788.1"/>
    <property type="molecule type" value="Genomic_DNA"/>
</dbReference>
<protein>
    <submittedName>
        <fullName evidence="2">Uncharacterized protein</fullName>
    </submittedName>
</protein>
<keyword evidence="1" id="KW-0812">Transmembrane</keyword>
<reference evidence="2" key="1">
    <citation type="submission" date="2020-02" db="EMBL/GenBank/DDBJ databases">
        <authorList>
            <person name="Palmer J.M."/>
        </authorList>
    </citation>
    <scope>NUCLEOTIDE SEQUENCE</scope>
    <source>
        <strain evidence="2">EPUS1.4</strain>
        <tissue evidence="2">Thallus</tissue>
    </source>
</reference>
<sequence length="164" mass="18005">MLWPVTTKSSAVDAFASPVDIISFHANFTLAHTFFRATAIPRSALAHHNLINKTIPKLLRHISRRSTNGSSTFQTAQDEGFDTIGNWLWLGQCFLWERIKGSILLGGLLGLLLPFLCISPLLASPKPHDDASCTRMSSLLVERSSCEKIGRTSHSLYRVGPGSS</sequence>
<evidence type="ECO:0000256" key="1">
    <source>
        <dbReference type="SAM" id="Phobius"/>
    </source>
</evidence>
<keyword evidence="3" id="KW-1185">Reference proteome</keyword>
<proteinExistence type="predicted"/>
<evidence type="ECO:0000313" key="3">
    <source>
        <dbReference type="Proteomes" id="UP000606974"/>
    </source>
</evidence>
<keyword evidence="1" id="KW-0472">Membrane</keyword>
<evidence type="ECO:0000313" key="2">
    <source>
        <dbReference type="EMBL" id="KAF7503788.1"/>
    </source>
</evidence>
<feature type="transmembrane region" description="Helical" evidence="1">
    <location>
        <begin position="103"/>
        <end position="123"/>
    </location>
</feature>
<dbReference type="Proteomes" id="UP000606974">
    <property type="component" value="Unassembled WGS sequence"/>
</dbReference>
<dbReference type="AlphaFoldDB" id="A0A8H7E0Q2"/>
<gene>
    <name evidence="2" type="ORF">GJ744_003280</name>
</gene>